<dbReference type="InterPro" id="IPR002453">
    <property type="entry name" value="Beta_tubulin"/>
</dbReference>
<name>A0A438IYX3_VITVI</name>
<keyword evidence="3" id="KW-0547">Nucleotide-binding</keyword>
<dbReference type="PRINTS" id="PR01161">
    <property type="entry name" value="TUBULIN"/>
</dbReference>
<evidence type="ECO:0000313" key="5">
    <source>
        <dbReference type="EMBL" id="RVX01892.1"/>
    </source>
</evidence>
<dbReference type="GO" id="GO:0005200">
    <property type="term" value="F:structural constituent of cytoskeleton"/>
    <property type="evidence" value="ECO:0007669"/>
    <property type="project" value="InterPro"/>
</dbReference>
<keyword evidence="2" id="KW-0493">Microtubule</keyword>
<keyword evidence="4" id="KW-0342">GTP-binding</keyword>
<dbReference type="PANTHER" id="PTHR36527:SF3">
    <property type="entry name" value="OS01G0282866 PROTEIN"/>
    <property type="match status" value="1"/>
</dbReference>
<dbReference type="GO" id="GO:0007017">
    <property type="term" value="P:microtubule-based process"/>
    <property type="evidence" value="ECO:0007669"/>
    <property type="project" value="InterPro"/>
</dbReference>
<evidence type="ECO:0000256" key="4">
    <source>
        <dbReference type="ARBA" id="ARBA00023134"/>
    </source>
</evidence>
<dbReference type="GO" id="GO:0003924">
    <property type="term" value="F:GTPase activity"/>
    <property type="evidence" value="ECO:0007669"/>
    <property type="project" value="InterPro"/>
</dbReference>
<dbReference type="InterPro" id="IPR036525">
    <property type="entry name" value="Tubulin/FtsZ_GTPase_sf"/>
</dbReference>
<dbReference type="PRINTS" id="PR01163">
    <property type="entry name" value="BETATUBULIN"/>
</dbReference>
<organism evidence="5 6">
    <name type="scientific">Vitis vinifera</name>
    <name type="common">Grape</name>
    <dbReference type="NCBI Taxonomy" id="29760"/>
    <lineage>
        <taxon>Eukaryota</taxon>
        <taxon>Viridiplantae</taxon>
        <taxon>Streptophyta</taxon>
        <taxon>Embryophyta</taxon>
        <taxon>Tracheophyta</taxon>
        <taxon>Spermatophyta</taxon>
        <taxon>Magnoliopsida</taxon>
        <taxon>eudicotyledons</taxon>
        <taxon>Gunneridae</taxon>
        <taxon>Pentapetalae</taxon>
        <taxon>rosids</taxon>
        <taxon>Vitales</taxon>
        <taxon>Vitaceae</taxon>
        <taxon>Viteae</taxon>
        <taxon>Vitis</taxon>
    </lineage>
</organism>
<reference evidence="5 6" key="1">
    <citation type="journal article" date="2018" name="PLoS Genet.">
        <title>Population sequencing reveals clonal diversity and ancestral inbreeding in the grapevine cultivar Chardonnay.</title>
        <authorList>
            <person name="Roach M.J."/>
            <person name="Johnson D.L."/>
            <person name="Bohlmann J."/>
            <person name="van Vuuren H.J."/>
            <person name="Jones S.J."/>
            <person name="Pretorius I.S."/>
            <person name="Schmidt S.A."/>
            <person name="Borneman A.R."/>
        </authorList>
    </citation>
    <scope>NUCLEOTIDE SEQUENCE [LARGE SCALE GENOMIC DNA]</scope>
    <source>
        <strain evidence="6">cv. Chardonnay</strain>
        <tissue evidence="5">Leaf</tissue>
    </source>
</reference>
<dbReference type="SUPFAM" id="SSF52490">
    <property type="entry name" value="Tubulin nucleotide-binding domain-like"/>
    <property type="match status" value="1"/>
</dbReference>
<proteinExistence type="inferred from homology"/>
<evidence type="ECO:0000256" key="1">
    <source>
        <dbReference type="ARBA" id="ARBA00009636"/>
    </source>
</evidence>
<protein>
    <submittedName>
        <fullName evidence="5">Tubulin beta-8 chain</fullName>
    </submittedName>
</protein>
<sequence length="136" mass="14631">MTRFGNPNPLKGTLKASSLGFFTGPSQVIGAKFWEVVCADHGIDSTGRYQATRSCNWSESMCTTTRRVVEVRAQGSAHGSGAGHHGQCLIGTVRPDFPTRQFCFWAVGAGNNWAKGHYIEGAELIDSVLDVVREGG</sequence>
<accession>A0A438IYX3</accession>
<evidence type="ECO:0000256" key="3">
    <source>
        <dbReference type="ARBA" id="ARBA00022741"/>
    </source>
</evidence>
<comment type="caution">
    <text evidence="5">The sequence shown here is derived from an EMBL/GenBank/DDBJ whole genome shotgun (WGS) entry which is preliminary data.</text>
</comment>
<dbReference type="Proteomes" id="UP000288805">
    <property type="component" value="Unassembled WGS sequence"/>
</dbReference>
<evidence type="ECO:0000313" key="6">
    <source>
        <dbReference type="Proteomes" id="UP000288805"/>
    </source>
</evidence>
<comment type="similarity">
    <text evidence="1">Belongs to the tubulin family.</text>
</comment>
<gene>
    <name evidence="5" type="primary">TUBB8_3</name>
    <name evidence="5" type="ORF">CK203_019566</name>
</gene>
<dbReference type="Gene3D" id="3.40.50.1440">
    <property type="entry name" value="Tubulin/FtsZ, GTPase domain"/>
    <property type="match status" value="1"/>
</dbReference>
<dbReference type="GO" id="GO:0005525">
    <property type="term" value="F:GTP binding"/>
    <property type="evidence" value="ECO:0007669"/>
    <property type="project" value="UniProtKB-KW"/>
</dbReference>
<dbReference type="PANTHER" id="PTHR36527">
    <property type="entry name" value="OS01G0282866 PROTEIN"/>
    <property type="match status" value="1"/>
</dbReference>
<dbReference type="AlphaFoldDB" id="A0A438IYX3"/>
<dbReference type="GO" id="GO:0005874">
    <property type="term" value="C:microtubule"/>
    <property type="evidence" value="ECO:0007669"/>
    <property type="project" value="UniProtKB-KW"/>
</dbReference>
<evidence type="ECO:0000256" key="2">
    <source>
        <dbReference type="ARBA" id="ARBA00022701"/>
    </source>
</evidence>
<dbReference type="InterPro" id="IPR000217">
    <property type="entry name" value="Tubulin"/>
</dbReference>
<dbReference type="EMBL" id="QGNW01000073">
    <property type="protein sequence ID" value="RVX01892.1"/>
    <property type="molecule type" value="Genomic_DNA"/>
</dbReference>